<dbReference type="Gene3D" id="1.10.630.10">
    <property type="entry name" value="Cytochrome P450"/>
    <property type="match status" value="1"/>
</dbReference>
<evidence type="ECO:0000256" key="12">
    <source>
        <dbReference type="PIRSR" id="PIRSR602401-1"/>
    </source>
</evidence>
<comment type="cofactor">
    <cofactor evidence="1 12">
        <name>heme</name>
        <dbReference type="ChEBI" id="CHEBI:30413"/>
    </cofactor>
</comment>
<name>A0A6P4ZLG5_BRABE</name>
<sequence>MAAVLWTAAVAVAVSVTIWAILAFARWWKLWKIINKIPGPPAYPLVGNALQFKPGAVDFFHQASYVIIAPWQRVSPLTRLWLGVTPVAITCSPETAEVLFSSSKHIEKSFVYEFLHPWLGTGLLTSAGDKWKTRRRLITPTFHFKILNDFLHEFHDQSEVMVRKLEEVADTGEEFDIFPFITLCALDIICGTAMGKSLNAQENTDSDYVRAIYRISDLIQVRQKSPWYWSDPIYKSLGPGREFEETLQILHDFTRSVIKERSEQFQKQLESQSQDDLDIVEDPDKPIAIGGRKRLAFLDMLLYASVGETKLSNEDIQEEVDTFMFEGHDTTAAAANWAVFLIGSHPDVQKKVHDEMDRVLSDPDQKPTMDDLREMKYLECCIKEALRLYPSVPFFARTLSEDCVIGGYEVPKGVTAIVPTYNVHRDPNHWPDPEKFDPERFFPENAAGRHPYAYIPFSAGSRNCIGQRFALMEEKTILASIFRRFRIQTMQQRDDLKPLGELILRPESGVRVKLFRRE</sequence>
<proteinExistence type="inferred from homology"/>
<dbReference type="GO" id="GO:0020037">
    <property type="term" value="F:heme binding"/>
    <property type="evidence" value="ECO:0007669"/>
    <property type="project" value="InterPro"/>
</dbReference>
<evidence type="ECO:0000256" key="6">
    <source>
        <dbReference type="ARBA" id="ARBA00022723"/>
    </source>
</evidence>
<keyword evidence="9 12" id="KW-0408">Iron</keyword>
<evidence type="ECO:0000313" key="15">
    <source>
        <dbReference type="Proteomes" id="UP000515135"/>
    </source>
</evidence>
<comment type="similarity">
    <text evidence="3 13">Belongs to the cytochrome P450 family.</text>
</comment>
<evidence type="ECO:0000256" key="14">
    <source>
        <dbReference type="SAM" id="Phobius"/>
    </source>
</evidence>
<reference evidence="16" key="1">
    <citation type="submission" date="2025-08" db="UniProtKB">
        <authorList>
            <consortium name="RefSeq"/>
        </authorList>
    </citation>
    <scope>IDENTIFICATION</scope>
    <source>
        <tissue evidence="16">Gonad</tissue>
    </source>
</reference>
<dbReference type="Pfam" id="PF00067">
    <property type="entry name" value="p450"/>
    <property type="match status" value="1"/>
</dbReference>
<dbReference type="CDD" id="cd20660">
    <property type="entry name" value="CYP4V-like"/>
    <property type="match status" value="1"/>
</dbReference>
<dbReference type="RefSeq" id="XP_019634869.1">
    <property type="nucleotide sequence ID" value="XM_019779310.1"/>
</dbReference>
<evidence type="ECO:0000256" key="5">
    <source>
        <dbReference type="ARBA" id="ARBA00022617"/>
    </source>
</evidence>
<protein>
    <recommendedName>
        <fullName evidence="4">unspecific monooxygenase</fullName>
        <ecNumber evidence="4">1.14.14.1</ecNumber>
    </recommendedName>
</protein>
<dbReference type="Proteomes" id="UP000515135">
    <property type="component" value="Unplaced"/>
</dbReference>
<evidence type="ECO:0000313" key="16">
    <source>
        <dbReference type="RefSeq" id="XP_019634869.1"/>
    </source>
</evidence>
<feature type="transmembrane region" description="Helical" evidence="14">
    <location>
        <begin position="6"/>
        <end position="28"/>
    </location>
</feature>
<feature type="binding site" description="axial binding residue" evidence="12">
    <location>
        <position position="464"/>
    </location>
    <ligand>
        <name>heme</name>
        <dbReference type="ChEBI" id="CHEBI:30413"/>
    </ligand>
    <ligandPart>
        <name>Fe</name>
        <dbReference type="ChEBI" id="CHEBI:18248"/>
    </ligandPart>
</feature>
<evidence type="ECO:0000256" key="9">
    <source>
        <dbReference type="ARBA" id="ARBA00023004"/>
    </source>
</evidence>
<evidence type="ECO:0000256" key="1">
    <source>
        <dbReference type="ARBA" id="ARBA00001971"/>
    </source>
</evidence>
<evidence type="ECO:0000256" key="4">
    <source>
        <dbReference type="ARBA" id="ARBA00012109"/>
    </source>
</evidence>
<evidence type="ECO:0000256" key="13">
    <source>
        <dbReference type="RuleBase" id="RU000461"/>
    </source>
</evidence>
<evidence type="ECO:0000256" key="3">
    <source>
        <dbReference type="ARBA" id="ARBA00010617"/>
    </source>
</evidence>
<keyword evidence="15" id="KW-1185">Reference proteome</keyword>
<keyword evidence="7" id="KW-0256">Endoplasmic reticulum</keyword>
<gene>
    <name evidence="16" type="primary">LOC109477858</name>
</gene>
<dbReference type="OrthoDB" id="1470350at2759"/>
<keyword evidence="10 13" id="KW-0503">Monooxygenase</keyword>
<accession>A0A6P4ZLG5</accession>
<organism evidence="15 16">
    <name type="scientific">Branchiostoma belcheri</name>
    <name type="common">Amphioxus</name>
    <dbReference type="NCBI Taxonomy" id="7741"/>
    <lineage>
        <taxon>Eukaryota</taxon>
        <taxon>Metazoa</taxon>
        <taxon>Chordata</taxon>
        <taxon>Cephalochordata</taxon>
        <taxon>Leptocardii</taxon>
        <taxon>Amphioxiformes</taxon>
        <taxon>Branchiostomatidae</taxon>
        <taxon>Branchiostoma</taxon>
    </lineage>
</organism>
<dbReference type="EC" id="1.14.14.1" evidence="4"/>
<keyword evidence="6 12" id="KW-0479">Metal-binding</keyword>
<keyword evidence="8 13" id="KW-0560">Oxidoreductase</keyword>
<dbReference type="InterPro" id="IPR017972">
    <property type="entry name" value="Cyt_P450_CS"/>
</dbReference>
<evidence type="ECO:0000256" key="10">
    <source>
        <dbReference type="ARBA" id="ARBA00023033"/>
    </source>
</evidence>
<dbReference type="GO" id="GO:0016712">
    <property type="term" value="F:oxidoreductase activity, acting on paired donors, with incorporation or reduction of molecular oxygen, reduced flavin or flavoprotein as one donor, and incorporation of one atom of oxygen"/>
    <property type="evidence" value="ECO:0007669"/>
    <property type="project" value="UniProtKB-EC"/>
</dbReference>
<dbReference type="InterPro" id="IPR002401">
    <property type="entry name" value="Cyt_P450_E_grp-I"/>
</dbReference>
<keyword evidence="5 12" id="KW-0349">Heme</keyword>
<dbReference type="PRINTS" id="PR00385">
    <property type="entry name" value="P450"/>
</dbReference>
<evidence type="ECO:0000256" key="8">
    <source>
        <dbReference type="ARBA" id="ARBA00023002"/>
    </source>
</evidence>
<dbReference type="GO" id="GO:0005506">
    <property type="term" value="F:iron ion binding"/>
    <property type="evidence" value="ECO:0007669"/>
    <property type="project" value="InterPro"/>
</dbReference>
<keyword evidence="14" id="KW-0812">Transmembrane</keyword>
<evidence type="ECO:0000256" key="2">
    <source>
        <dbReference type="ARBA" id="ARBA00004586"/>
    </source>
</evidence>
<dbReference type="FunFam" id="1.10.630.10:FF:000182">
    <property type="entry name" value="Cytochrome P450 3A4"/>
    <property type="match status" value="1"/>
</dbReference>
<keyword evidence="14" id="KW-1133">Transmembrane helix</keyword>
<dbReference type="PROSITE" id="PS00086">
    <property type="entry name" value="CYTOCHROME_P450"/>
    <property type="match status" value="1"/>
</dbReference>
<evidence type="ECO:0000256" key="11">
    <source>
        <dbReference type="ARBA" id="ARBA00023136"/>
    </source>
</evidence>
<dbReference type="InterPro" id="IPR050196">
    <property type="entry name" value="Cytochrome_P450_Monoox"/>
</dbReference>
<comment type="subcellular location">
    <subcellularLocation>
        <location evidence="2">Endoplasmic reticulum membrane</location>
    </subcellularLocation>
</comment>
<dbReference type="GO" id="GO:0005789">
    <property type="term" value="C:endoplasmic reticulum membrane"/>
    <property type="evidence" value="ECO:0007669"/>
    <property type="project" value="UniProtKB-SubCell"/>
</dbReference>
<dbReference type="InterPro" id="IPR036396">
    <property type="entry name" value="Cyt_P450_sf"/>
</dbReference>
<dbReference type="PRINTS" id="PR00463">
    <property type="entry name" value="EP450I"/>
</dbReference>
<dbReference type="PANTHER" id="PTHR24291:SF189">
    <property type="entry name" value="CYTOCHROME P450 4C3-RELATED"/>
    <property type="match status" value="1"/>
</dbReference>
<keyword evidence="11 14" id="KW-0472">Membrane</keyword>
<dbReference type="InterPro" id="IPR001128">
    <property type="entry name" value="Cyt_P450"/>
</dbReference>
<evidence type="ECO:0000256" key="7">
    <source>
        <dbReference type="ARBA" id="ARBA00022824"/>
    </source>
</evidence>
<dbReference type="PANTHER" id="PTHR24291">
    <property type="entry name" value="CYTOCHROME P450 FAMILY 4"/>
    <property type="match status" value="1"/>
</dbReference>
<dbReference type="SUPFAM" id="SSF48264">
    <property type="entry name" value="Cytochrome P450"/>
    <property type="match status" value="1"/>
</dbReference>
<dbReference type="GeneID" id="109477858"/>
<dbReference type="AlphaFoldDB" id="A0A6P4ZLG5"/>